<evidence type="ECO:0000313" key="1">
    <source>
        <dbReference type="EMBL" id="KAG9226942.1"/>
    </source>
</evidence>
<accession>A0ACB7J8M6</accession>
<comment type="caution">
    <text evidence="1">The sequence shown here is derived from an EMBL/GenBank/DDBJ whole genome shotgun (WGS) entry which is preliminary data.</text>
</comment>
<gene>
    <name evidence="1" type="ORF">CCMSSC00406_0003385</name>
</gene>
<dbReference type="EMBL" id="WQMT02000002">
    <property type="protein sequence ID" value="KAG9226942.1"/>
    <property type="molecule type" value="Genomic_DNA"/>
</dbReference>
<dbReference type="Proteomes" id="UP000824881">
    <property type="component" value="Unassembled WGS sequence"/>
</dbReference>
<sequence>MTSEETPLLVDVASLTEARILIDHDHVYDRFTPWKKRGILTLVSCTGIIPFFVSGTFIPAIPQIARDLSTTPEMVGFTISLSIFGAAIGSMAMATYSGFCKFNTLPYNLERSNLLPHESQTEGAQSSSLASPSWRFVQSVGISGGMSLGAGIIGDIYKLEERGFAMGVFYGVSLLGPAIAPVTGGIATHYSSWRMLQWGFLIYGITLLISMALWLPETSQPGTLGAEKLSLQHLQNQNHPQRRRKWRWVWLNPFSCLGLLRSPNLLLVMLAGTAVLLTDFVLLVPLAYTIGAKYGITNEALIGAVFIPCGVGNVVGAPLAGFLSDRIILISRSKRSKPGLVGSEGGWYPEDRLRTTLIGAATCAPLSVLLAGLTIAYVPGRAGLVMCLGCLFLNGIGVDLVLCPSAAYNVDVVHKRSAEIMAANNGSRALLISLLVPFILPSITHFGVLATNAAAALIAWCGLGLLVLTIRYGEELRGWKDVGYSTVENN</sequence>
<organism evidence="1 2">
    <name type="scientific">Pleurotus cornucopiae</name>
    <name type="common">Cornucopia mushroom</name>
    <dbReference type="NCBI Taxonomy" id="5321"/>
    <lineage>
        <taxon>Eukaryota</taxon>
        <taxon>Fungi</taxon>
        <taxon>Dikarya</taxon>
        <taxon>Basidiomycota</taxon>
        <taxon>Agaricomycotina</taxon>
        <taxon>Agaricomycetes</taxon>
        <taxon>Agaricomycetidae</taxon>
        <taxon>Agaricales</taxon>
        <taxon>Pleurotineae</taxon>
        <taxon>Pleurotaceae</taxon>
        <taxon>Pleurotus</taxon>
    </lineage>
</organism>
<keyword evidence="2" id="KW-1185">Reference proteome</keyword>
<protein>
    <submittedName>
        <fullName evidence="1">Uncharacterized protein</fullName>
    </submittedName>
</protein>
<evidence type="ECO:0000313" key="2">
    <source>
        <dbReference type="Proteomes" id="UP000824881"/>
    </source>
</evidence>
<proteinExistence type="predicted"/>
<reference evidence="1 2" key="1">
    <citation type="journal article" date="2021" name="Appl. Environ. Microbiol.">
        <title>Genetic linkage and physical mapping for an oyster mushroom Pleurotus cornucopiae and QTL analysis for the trait cap color.</title>
        <authorList>
            <person name="Zhang Y."/>
            <person name="Gao W."/>
            <person name="Sonnenberg A."/>
            <person name="Chen Q."/>
            <person name="Zhang J."/>
            <person name="Huang C."/>
        </authorList>
    </citation>
    <scope>NUCLEOTIDE SEQUENCE [LARGE SCALE GENOMIC DNA]</scope>
    <source>
        <strain evidence="1">CCMSSC00406</strain>
    </source>
</reference>
<name>A0ACB7J8M6_PLECO</name>